<keyword evidence="4" id="KW-1185">Reference proteome</keyword>
<dbReference type="Proteomes" id="UP000299102">
    <property type="component" value="Unassembled WGS sequence"/>
</dbReference>
<dbReference type="InterPro" id="IPR008042">
    <property type="entry name" value="Retrotrans_Pao"/>
</dbReference>
<protein>
    <submittedName>
        <fullName evidence="3">Uncharacterized protein</fullName>
    </submittedName>
</protein>
<organism evidence="3 4">
    <name type="scientific">Eumeta variegata</name>
    <name type="common">Bagworm moth</name>
    <name type="synonym">Eumeta japonica</name>
    <dbReference type="NCBI Taxonomy" id="151549"/>
    <lineage>
        <taxon>Eukaryota</taxon>
        <taxon>Metazoa</taxon>
        <taxon>Ecdysozoa</taxon>
        <taxon>Arthropoda</taxon>
        <taxon>Hexapoda</taxon>
        <taxon>Insecta</taxon>
        <taxon>Pterygota</taxon>
        <taxon>Neoptera</taxon>
        <taxon>Endopterygota</taxon>
        <taxon>Lepidoptera</taxon>
        <taxon>Glossata</taxon>
        <taxon>Ditrysia</taxon>
        <taxon>Tineoidea</taxon>
        <taxon>Psychidae</taxon>
        <taxon>Oiketicinae</taxon>
        <taxon>Eumeta</taxon>
    </lineage>
</organism>
<dbReference type="AlphaFoldDB" id="A0A4C2A5P3"/>
<feature type="region of interest" description="Disordered" evidence="2">
    <location>
        <begin position="434"/>
        <end position="463"/>
    </location>
</feature>
<name>A0A4C2A5P3_EUMVA</name>
<feature type="coiled-coil region" evidence="1">
    <location>
        <begin position="93"/>
        <end position="132"/>
    </location>
</feature>
<keyword evidence="1" id="KW-0175">Coiled coil</keyword>
<evidence type="ECO:0000256" key="1">
    <source>
        <dbReference type="SAM" id="Coils"/>
    </source>
</evidence>
<gene>
    <name evidence="3" type="ORF">EVAR_67191_1</name>
</gene>
<feature type="region of interest" description="Disordered" evidence="2">
    <location>
        <begin position="1"/>
        <end position="27"/>
    </location>
</feature>
<dbReference type="Pfam" id="PF05380">
    <property type="entry name" value="Peptidase_A17"/>
    <property type="match status" value="1"/>
</dbReference>
<accession>A0A4C2A5P3</accession>
<dbReference type="PANTHER" id="PTHR47331">
    <property type="entry name" value="PHD-TYPE DOMAIN-CONTAINING PROTEIN"/>
    <property type="match status" value="1"/>
</dbReference>
<dbReference type="EMBL" id="BGZK01002509">
    <property type="protein sequence ID" value="GBP94479.1"/>
    <property type="molecule type" value="Genomic_DNA"/>
</dbReference>
<proteinExistence type="predicted"/>
<evidence type="ECO:0000256" key="2">
    <source>
        <dbReference type="SAM" id="MobiDB-lite"/>
    </source>
</evidence>
<feature type="compositionally biased region" description="Basic residues" evidence="2">
    <location>
        <begin position="1"/>
        <end position="10"/>
    </location>
</feature>
<dbReference type="STRING" id="151549.A0A4C2A5P3"/>
<reference evidence="3 4" key="1">
    <citation type="journal article" date="2019" name="Commun. Biol.">
        <title>The bagworm genome reveals a unique fibroin gene that provides high tensile strength.</title>
        <authorList>
            <person name="Kono N."/>
            <person name="Nakamura H."/>
            <person name="Ohtoshi R."/>
            <person name="Tomita M."/>
            <person name="Numata K."/>
            <person name="Arakawa K."/>
        </authorList>
    </citation>
    <scope>NUCLEOTIDE SEQUENCE [LARGE SCALE GENOMIC DNA]</scope>
</reference>
<sequence>MGRTTKKRHSVSLSAAVDKRRAPNSGVGNAVKSEFNYYLQNQPSVGIPDIVTKSNHGRQRETSVARVQPIAVGAPPVMESSPSETIIIAPTTVPDTDIAIAQAKERLARAEAELARASLERIEAESALSEDEAAPQIDKAAMRPLHVHRRYETPLRRARIVHDAAVQARGTSLNKNLLAGPNLLQSLPAVLRKFRQHRRSDQQKGQPTEYRTTRVIFGAASSTCKAIYVKNSNAEKHRESFPAAATGIVQNHYMDDNLQSFPMTEEAIKITREVALIHSHAHFTLQKWRSNDELTLNALKPEPRQVNKKLSCGSNEEKMLGLIWRPKSNTLAFDLDLKRVPKGIVLGQKRPTKREILKTAMSVFDSLDIPAPLNIAAKRILQATWKLGTDWDEEVPNDVYKNWNIWLEHLQALRKLDIPQCTSRTVENNLCTTARTSSSRHGSATSALRRERPRRQTRLESIEEETKTTEWHWVVTAHNVTNDATCEPPAVSKNHIDGFTAPSSCDIPRKSDLTNRKQSRAHHLRERSAHTPPGRVADRHHPSATRRHTILVLAEIAPSHSPSSAICRSMQSGTWPYRRDAYDITQN</sequence>
<dbReference type="PANTHER" id="PTHR47331:SF5">
    <property type="entry name" value="RIBONUCLEASE H"/>
    <property type="match status" value="1"/>
</dbReference>
<dbReference type="OrthoDB" id="5983986at2759"/>
<comment type="caution">
    <text evidence="3">The sequence shown here is derived from an EMBL/GenBank/DDBJ whole genome shotgun (WGS) entry which is preliminary data.</text>
</comment>
<feature type="region of interest" description="Disordered" evidence="2">
    <location>
        <begin position="499"/>
        <end position="543"/>
    </location>
</feature>
<feature type="compositionally biased region" description="Polar residues" evidence="2">
    <location>
        <begin position="434"/>
        <end position="446"/>
    </location>
</feature>
<evidence type="ECO:0000313" key="3">
    <source>
        <dbReference type="EMBL" id="GBP94479.1"/>
    </source>
</evidence>
<evidence type="ECO:0000313" key="4">
    <source>
        <dbReference type="Proteomes" id="UP000299102"/>
    </source>
</evidence>